<reference evidence="1 2" key="1">
    <citation type="journal article" date="2015" name="Sci. Rep.">
        <title>Genome of the facultative scuticociliatosis pathogen Pseudocohnilembus persalinus provides insight into its virulence through horizontal gene transfer.</title>
        <authorList>
            <person name="Xiong J."/>
            <person name="Wang G."/>
            <person name="Cheng J."/>
            <person name="Tian M."/>
            <person name="Pan X."/>
            <person name="Warren A."/>
            <person name="Jiang C."/>
            <person name="Yuan D."/>
            <person name="Miao W."/>
        </authorList>
    </citation>
    <scope>NUCLEOTIDE SEQUENCE [LARGE SCALE GENOMIC DNA]</scope>
    <source>
        <strain evidence="1">36N120E</strain>
    </source>
</reference>
<keyword evidence="2" id="KW-1185">Reference proteome</keyword>
<dbReference type="InParanoid" id="A0A0V0Q8M9"/>
<evidence type="ECO:0000313" key="2">
    <source>
        <dbReference type="Proteomes" id="UP000054937"/>
    </source>
</evidence>
<evidence type="ECO:0000313" key="1">
    <source>
        <dbReference type="EMBL" id="KRW98616.1"/>
    </source>
</evidence>
<dbReference type="Proteomes" id="UP000054937">
    <property type="component" value="Unassembled WGS sequence"/>
</dbReference>
<name>A0A0V0Q8M9_PSEPJ</name>
<protein>
    <submittedName>
        <fullName evidence="1">Uncharacterized protein</fullName>
    </submittedName>
</protein>
<accession>A0A0V0Q8M9</accession>
<comment type="caution">
    <text evidence="1">The sequence shown here is derived from an EMBL/GenBank/DDBJ whole genome shotgun (WGS) entry which is preliminary data.</text>
</comment>
<proteinExistence type="predicted"/>
<gene>
    <name evidence="1" type="ORF">PPERSA_02764</name>
</gene>
<dbReference type="EMBL" id="LDAU01000233">
    <property type="protein sequence ID" value="KRW98616.1"/>
    <property type="molecule type" value="Genomic_DNA"/>
</dbReference>
<dbReference type="AlphaFoldDB" id="A0A0V0Q8M9"/>
<sequence length="240" mass="28908">MNENILNNNNNNQQQQKEDKINITNNEVNGKFYEEIIQQSFQLIKEFIETGLNSQLILRMNEMQYIEYLQEYWSKNMEVPYFILKNTHTQLIWWENQLIPKAHLQLITELVASTKENKQDSYNEMKSFYLFCDSRENAINKLRNDWEKKFLKENLNKNNKNRNFNCNQPKRLSTIMSERESHFMSKSEVIFDQNQIQWPSESSNINTENNNIVNPLQTIINNQKQNNELKLQQLQNADFR</sequence>
<organism evidence="1 2">
    <name type="scientific">Pseudocohnilembus persalinus</name>
    <name type="common">Ciliate</name>
    <dbReference type="NCBI Taxonomy" id="266149"/>
    <lineage>
        <taxon>Eukaryota</taxon>
        <taxon>Sar</taxon>
        <taxon>Alveolata</taxon>
        <taxon>Ciliophora</taxon>
        <taxon>Intramacronucleata</taxon>
        <taxon>Oligohymenophorea</taxon>
        <taxon>Scuticociliatia</taxon>
        <taxon>Philasterida</taxon>
        <taxon>Pseudocohnilembidae</taxon>
        <taxon>Pseudocohnilembus</taxon>
    </lineage>
</organism>